<protein>
    <submittedName>
        <fullName evidence="1">Unannotated protein</fullName>
    </submittedName>
</protein>
<accession>A0A6J7H7V5</accession>
<gene>
    <name evidence="1" type="ORF">UFOPK3564_01370</name>
</gene>
<dbReference type="EMBL" id="CAFBMK010000066">
    <property type="protein sequence ID" value="CAB4912863.1"/>
    <property type="molecule type" value="Genomic_DNA"/>
</dbReference>
<reference evidence="1" key="1">
    <citation type="submission" date="2020-05" db="EMBL/GenBank/DDBJ databases">
        <authorList>
            <person name="Chiriac C."/>
            <person name="Salcher M."/>
            <person name="Ghai R."/>
            <person name="Kavagutti S V."/>
        </authorList>
    </citation>
    <scope>NUCLEOTIDE SEQUENCE</scope>
</reference>
<proteinExistence type="predicted"/>
<dbReference type="AlphaFoldDB" id="A0A6J7H7V5"/>
<evidence type="ECO:0000313" key="1">
    <source>
        <dbReference type="EMBL" id="CAB4912863.1"/>
    </source>
</evidence>
<organism evidence="1">
    <name type="scientific">freshwater metagenome</name>
    <dbReference type="NCBI Taxonomy" id="449393"/>
    <lineage>
        <taxon>unclassified sequences</taxon>
        <taxon>metagenomes</taxon>
        <taxon>ecological metagenomes</taxon>
    </lineage>
</organism>
<sequence>MSTDHLSALSASADRLAEVRPGGRLSLSSELLGVLDDRITEAGEADPAIPAAVAEGDAYRHAIDAGCPPAFHPGVPDEHATVLRALRERLGLDRADALELPADVEPRHERILRAIGCETTRADG</sequence>
<name>A0A6J7H7V5_9ZZZZ</name>